<evidence type="ECO:0000313" key="6">
    <source>
        <dbReference type="EMBL" id="KYO49608.1"/>
    </source>
</evidence>
<name>A0A162JPQ7_9PROT</name>
<sequence length="258" mass="28118">MSRDVVKSAARVIHVLEYFDDVRRAASVSEIAEHHDWPISSTSVLMRSLVTLGYLDYEAGTRTYMPTTRVALLGNWIQANLFKDGQLMHLMEWLSEKTGETVVLAARNGLGVHYIQVIQATNTMRMSVRLGTVRPLCWSGSGWMLLSTLDDDTIRKLAQRHNADVAPVASPETGALSLPGKRVDIAELMEVIADVRAKGYAFSANQVTANGGLIAMLLPTLPGDKPLVIGLAGLTSVLEANLDRFVALLREGIALHIG</sequence>
<evidence type="ECO:0000256" key="2">
    <source>
        <dbReference type="ARBA" id="ARBA00023125"/>
    </source>
</evidence>
<dbReference type="GO" id="GO:0003700">
    <property type="term" value="F:DNA-binding transcription factor activity"/>
    <property type="evidence" value="ECO:0007669"/>
    <property type="project" value="TreeGrafter"/>
</dbReference>
<feature type="domain" description="HTH iclR-type" evidence="4">
    <location>
        <begin position="6"/>
        <end position="68"/>
    </location>
</feature>
<dbReference type="PANTHER" id="PTHR30136">
    <property type="entry name" value="HELIX-TURN-HELIX TRANSCRIPTIONAL REGULATOR, ICLR FAMILY"/>
    <property type="match status" value="1"/>
</dbReference>
<keyword evidence="3" id="KW-0804">Transcription</keyword>
<dbReference type="SUPFAM" id="SSF55781">
    <property type="entry name" value="GAF domain-like"/>
    <property type="match status" value="1"/>
</dbReference>
<evidence type="ECO:0000313" key="7">
    <source>
        <dbReference type="Proteomes" id="UP000075787"/>
    </source>
</evidence>
<dbReference type="Gene3D" id="3.30.450.40">
    <property type="match status" value="1"/>
</dbReference>
<dbReference type="EMBL" id="LPZR01000224">
    <property type="protein sequence ID" value="KYO49608.1"/>
    <property type="molecule type" value="Genomic_DNA"/>
</dbReference>
<reference evidence="6 7" key="1">
    <citation type="submission" date="2015-12" db="EMBL/GenBank/DDBJ databases">
        <title>Genome sequence of Tistrella mobilis MCCC 1A02139.</title>
        <authorList>
            <person name="Lu L."/>
            <person name="Lai Q."/>
            <person name="Shao Z."/>
            <person name="Qian P."/>
        </authorList>
    </citation>
    <scope>NUCLEOTIDE SEQUENCE [LARGE SCALE GENOMIC DNA]</scope>
    <source>
        <strain evidence="6 7">MCCC 1A02139</strain>
    </source>
</reference>
<dbReference type="SUPFAM" id="SSF46785">
    <property type="entry name" value="Winged helix' DNA-binding domain"/>
    <property type="match status" value="1"/>
</dbReference>
<dbReference type="Gene3D" id="1.10.10.10">
    <property type="entry name" value="Winged helix-like DNA-binding domain superfamily/Winged helix DNA-binding domain"/>
    <property type="match status" value="1"/>
</dbReference>
<dbReference type="Proteomes" id="UP000075787">
    <property type="component" value="Unassembled WGS sequence"/>
</dbReference>
<dbReference type="RefSeq" id="WP_062770072.1">
    <property type="nucleotide sequence ID" value="NZ_CP121032.1"/>
</dbReference>
<accession>A0A162JPQ7</accession>
<dbReference type="PROSITE" id="PS51077">
    <property type="entry name" value="HTH_ICLR"/>
    <property type="match status" value="1"/>
</dbReference>
<dbReference type="GeneID" id="97239563"/>
<keyword evidence="2" id="KW-0238">DNA-binding</keyword>
<evidence type="ECO:0000259" key="4">
    <source>
        <dbReference type="PROSITE" id="PS51077"/>
    </source>
</evidence>
<evidence type="ECO:0000256" key="1">
    <source>
        <dbReference type="ARBA" id="ARBA00023015"/>
    </source>
</evidence>
<keyword evidence="1" id="KW-0805">Transcription regulation</keyword>
<dbReference type="InterPro" id="IPR036390">
    <property type="entry name" value="WH_DNA-bd_sf"/>
</dbReference>
<dbReference type="AlphaFoldDB" id="A0A162JPQ7"/>
<comment type="caution">
    <text evidence="6">The sequence shown here is derived from an EMBL/GenBank/DDBJ whole genome shotgun (WGS) entry which is preliminary data.</text>
</comment>
<dbReference type="InterPro" id="IPR005471">
    <property type="entry name" value="Tscrpt_reg_IclR_N"/>
</dbReference>
<dbReference type="InterPro" id="IPR050707">
    <property type="entry name" value="HTH_MetabolicPath_Reg"/>
</dbReference>
<dbReference type="Pfam" id="PF09339">
    <property type="entry name" value="HTH_IclR"/>
    <property type="match status" value="1"/>
</dbReference>
<dbReference type="PROSITE" id="PS51078">
    <property type="entry name" value="ICLR_ED"/>
    <property type="match status" value="1"/>
</dbReference>
<dbReference type="PANTHER" id="PTHR30136:SF35">
    <property type="entry name" value="HTH-TYPE TRANSCRIPTIONAL REGULATOR RV1719"/>
    <property type="match status" value="1"/>
</dbReference>
<proteinExistence type="predicted"/>
<evidence type="ECO:0008006" key="8">
    <source>
        <dbReference type="Google" id="ProtNLM"/>
    </source>
</evidence>
<evidence type="ECO:0000256" key="3">
    <source>
        <dbReference type="ARBA" id="ARBA00023163"/>
    </source>
</evidence>
<organism evidence="6 7">
    <name type="scientific">Tistrella mobilis</name>
    <dbReference type="NCBI Taxonomy" id="171437"/>
    <lineage>
        <taxon>Bacteria</taxon>
        <taxon>Pseudomonadati</taxon>
        <taxon>Pseudomonadota</taxon>
        <taxon>Alphaproteobacteria</taxon>
        <taxon>Geminicoccales</taxon>
        <taxon>Geminicoccaceae</taxon>
        <taxon>Tistrella</taxon>
    </lineage>
</organism>
<dbReference type="GO" id="GO:0045892">
    <property type="term" value="P:negative regulation of DNA-templated transcription"/>
    <property type="evidence" value="ECO:0007669"/>
    <property type="project" value="TreeGrafter"/>
</dbReference>
<feature type="domain" description="IclR-ED" evidence="5">
    <location>
        <begin position="69"/>
        <end position="258"/>
    </location>
</feature>
<dbReference type="InterPro" id="IPR029016">
    <property type="entry name" value="GAF-like_dom_sf"/>
</dbReference>
<protein>
    <recommendedName>
        <fullName evidence="8">Transcriptional regulator kdgR</fullName>
    </recommendedName>
</protein>
<evidence type="ECO:0000259" key="5">
    <source>
        <dbReference type="PROSITE" id="PS51078"/>
    </source>
</evidence>
<dbReference type="Pfam" id="PF01614">
    <property type="entry name" value="IclR_C"/>
    <property type="match status" value="1"/>
</dbReference>
<dbReference type="OrthoDB" id="1634354at2"/>
<gene>
    <name evidence="6" type="ORF">AUP44_16645</name>
</gene>
<dbReference type="InterPro" id="IPR036388">
    <property type="entry name" value="WH-like_DNA-bd_sf"/>
</dbReference>
<dbReference type="InterPro" id="IPR014757">
    <property type="entry name" value="Tscrpt_reg_IclR_C"/>
</dbReference>
<dbReference type="GO" id="GO:0003677">
    <property type="term" value="F:DNA binding"/>
    <property type="evidence" value="ECO:0007669"/>
    <property type="project" value="UniProtKB-KW"/>
</dbReference>